<dbReference type="GO" id="GO:0016020">
    <property type="term" value="C:membrane"/>
    <property type="evidence" value="ECO:0007669"/>
    <property type="project" value="UniProtKB-SubCell"/>
</dbReference>
<dbReference type="PaxDb" id="55529-EKX53374"/>
<dbReference type="SUPFAM" id="SSF50985">
    <property type="entry name" value="RCC1/BLIP-II"/>
    <property type="match status" value="1"/>
</dbReference>
<feature type="domain" description="Glycosyltransferase 61 catalytic" evidence="12">
    <location>
        <begin position="1128"/>
        <end position="1340"/>
    </location>
</feature>
<reference evidence="13 15" key="1">
    <citation type="journal article" date="2012" name="Nature">
        <title>Algal genomes reveal evolutionary mosaicism and the fate of nucleomorphs.</title>
        <authorList>
            <consortium name="DOE Joint Genome Institute"/>
            <person name="Curtis B.A."/>
            <person name="Tanifuji G."/>
            <person name="Burki F."/>
            <person name="Gruber A."/>
            <person name="Irimia M."/>
            <person name="Maruyama S."/>
            <person name="Arias M.C."/>
            <person name="Ball S.G."/>
            <person name="Gile G.H."/>
            <person name="Hirakawa Y."/>
            <person name="Hopkins J.F."/>
            <person name="Kuo A."/>
            <person name="Rensing S.A."/>
            <person name="Schmutz J."/>
            <person name="Symeonidi A."/>
            <person name="Elias M."/>
            <person name="Eveleigh R.J."/>
            <person name="Herman E.K."/>
            <person name="Klute M.J."/>
            <person name="Nakayama T."/>
            <person name="Obornik M."/>
            <person name="Reyes-Prieto A."/>
            <person name="Armbrust E.V."/>
            <person name="Aves S.J."/>
            <person name="Beiko R.G."/>
            <person name="Coutinho P."/>
            <person name="Dacks J.B."/>
            <person name="Durnford D.G."/>
            <person name="Fast N.M."/>
            <person name="Green B.R."/>
            <person name="Grisdale C.J."/>
            <person name="Hempel F."/>
            <person name="Henrissat B."/>
            <person name="Hoppner M.P."/>
            <person name="Ishida K."/>
            <person name="Kim E."/>
            <person name="Koreny L."/>
            <person name="Kroth P.G."/>
            <person name="Liu Y."/>
            <person name="Malik S.B."/>
            <person name="Maier U.G."/>
            <person name="McRose D."/>
            <person name="Mock T."/>
            <person name="Neilson J.A."/>
            <person name="Onodera N.T."/>
            <person name="Poole A.M."/>
            <person name="Pritham E.J."/>
            <person name="Richards T.A."/>
            <person name="Rocap G."/>
            <person name="Roy S.W."/>
            <person name="Sarai C."/>
            <person name="Schaack S."/>
            <person name="Shirato S."/>
            <person name="Slamovits C.H."/>
            <person name="Spencer D.F."/>
            <person name="Suzuki S."/>
            <person name="Worden A.Z."/>
            <person name="Zauner S."/>
            <person name="Barry K."/>
            <person name="Bell C."/>
            <person name="Bharti A.K."/>
            <person name="Crow J.A."/>
            <person name="Grimwood J."/>
            <person name="Kramer R."/>
            <person name="Lindquist E."/>
            <person name="Lucas S."/>
            <person name="Salamov A."/>
            <person name="McFadden G.I."/>
            <person name="Lane C.E."/>
            <person name="Keeling P.J."/>
            <person name="Gray M.W."/>
            <person name="Grigoriev I.V."/>
            <person name="Archibald J.M."/>
        </authorList>
    </citation>
    <scope>NUCLEOTIDE SEQUENCE</scope>
    <source>
        <strain evidence="13 15">CCMP2712</strain>
    </source>
</reference>
<evidence type="ECO:0000256" key="1">
    <source>
        <dbReference type="ARBA" id="ARBA00004479"/>
    </source>
</evidence>
<keyword evidence="6" id="KW-0472">Membrane</keyword>
<name>L1JYH0_GUITC</name>
<dbReference type="EnsemblProtists" id="EKX53374">
    <property type="protein sequence ID" value="EKX53374"/>
    <property type="gene ID" value="GUITHDRAFT_101078"/>
</dbReference>
<organism evidence="13">
    <name type="scientific">Guillardia theta (strain CCMP2712)</name>
    <name type="common">Cryptophyte</name>
    <dbReference type="NCBI Taxonomy" id="905079"/>
    <lineage>
        <taxon>Eukaryota</taxon>
        <taxon>Cryptophyceae</taxon>
        <taxon>Pyrenomonadales</taxon>
        <taxon>Geminigeraceae</taxon>
        <taxon>Guillardia</taxon>
    </lineage>
</organism>
<proteinExistence type="predicted"/>
<evidence type="ECO:0000256" key="8">
    <source>
        <dbReference type="ARBA" id="ARBA00023170"/>
    </source>
</evidence>
<dbReference type="PANTHER" id="PTHR47460:SF1">
    <property type="entry name" value="SERINE_THREONINE-PROTEIN KINASE-LIKE PROTEIN ACR4"/>
    <property type="match status" value="1"/>
</dbReference>
<gene>
    <name evidence="13" type="ORF">GUITHDRAFT_101078</name>
</gene>
<evidence type="ECO:0000256" key="11">
    <source>
        <dbReference type="ARBA" id="ARBA00048679"/>
    </source>
</evidence>
<keyword evidence="15" id="KW-1185">Reference proteome</keyword>
<dbReference type="Pfam" id="PF04577">
    <property type="entry name" value="Glyco_transf_61"/>
    <property type="match status" value="1"/>
</dbReference>
<evidence type="ECO:0000256" key="3">
    <source>
        <dbReference type="ARBA" id="ARBA00022692"/>
    </source>
</evidence>
<evidence type="ECO:0000313" key="13">
    <source>
        <dbReference type="EMBL" id="EKX53374.1"/>
    </source>
</evidence>
<keyword evidence="4" id="KW-0732">Signal</keyword>
<evidence type="ECO:0000256" key="10">
    <source>
        <dbReference type="ARBA" id="ARBA00047899"/>
    </source>
</evidence>
<dbReference type="KEGG" id="gtt:GUITHDRAFT_101078"/>
<evidence type="ECO:0000256" key="9">
    <source>
        <dbReference type="ARBA" id="ARBA00023180"/>
    </source>
</evidence>
<comment type="subcellular location">
    <subcellularLocation>
        <location evidence="1">Membrane</location>
        <topology evidence="1">Single-pass type I membrane protein</topology>
    </subcellularLocation>
</comment>
<dbReference type="STRING" id="905079.L1JYH0"/>
<evidence type="ECO:0000256" key="2">
    <source>
        <dbReference type="ARBA" id="ARBA00012513"/>
    </source>
</evidence>
<dbReference type="EMBL" id="JH992970">
    <property type="protein sequence ID" value="EKX53374.1"/>
    <property type="molecule type" value="Genomic_DNA"/>
</dbReference>
<evidence type="ECO:0000259" key="12">
    <source>
        <dbReference type="Pfam" id="PF04577"/>
    </source>
</evidence>
<dbReference type="EC" id="2.7.11.1" evidence="2"/>
<dbReference type="InterPro" id="IPR009091">
    <property type="entry name" value="RCC1/BLIP-II"/>
</dbReference>
<dbReference type="OrthoDB" id="436071at2759"/>
<reference evidence="14" key="3">
    <citation type="submission" date="2015-06" db="UniProtKB">
        <authorList>
            <consortium name="EnsemblProtists"/>
        </authorList>
    </citation>
    <scope>IDENTIFICATION</scope>
</reference>
<protein>
    <recommendedName>
        <fullName evidence="2">non-specific serine/threonine protein kinase</fullName>
        <ecNumber evidence="2">2.7.11.1</ecNumber>
    </recommendedName>
</protein>
<evidence type="ECO:0000256" key="7">
    <source>
        <dbReference type="ARBA" id="ARBA00023157"/>
    </source>
</evidence>
<evidence type="ECO:0000313" key="14">
    <source>
        <dbReference type="EnsemblProtists" id="EKX53374"/>
    </source>
</evidence>
<evidence type="ECO:0000313" key="15">
    <source>
        <dbReference type="Proteomes" id="UP000011087"/>
    </source>
</evidence>
<evidence type="ECO:0000256" key="6">
    <source>
        <dbReference type="ARBA" id="ARBA00023136"/>
    </source>
</evidence>
<keyword evidence="8" id="KW-0675">Receptor</keyword>
<dbReference type="HOGENOM" id="CLU_252399_0_0_1"/>
<reference evidence="15" key="2">
    <citation type="submission" date="2012-11" db="EMBL/GenBank/DDBJ databases">
        <authorList>
            <person name="Kuo A."/>
            <person name="Curtis B.A."/>
            <person name="Tanifuji G."/>
            <person name="Burki F."/>
            <person name="Gruber A."/>
            <person name="Irimia M."/>
            <person name="Maruyama S."/>
            <person name="Arias M.C."/>
            <person name="Ball S.G."/>
            <person name="Gile G.H."/>
            <person name="Hirakawa Y."/>
            <person name="Hopkins J.F."/>
            <person name="Rensing S.A."/>
            <person name="Schmutz J."/>
            <person name="Symeonidi A."/>
            <person name="Elias M."/>
            <person name="Eveleigh R.J."/>
            <person name="Herman E.K."/>
            <person name="Klute M.J."/>
            <person name="Nakayama T."/>
            <person name="Obornik M."/>
            <person name="Reyes-Prieto A."/>
            <person name="Armbrust E.V."/>
            <person name="Aves S.J."/>
            <person name="Beiko R.G."/>
            <person name="Coutinho P."/>
            <person name="Dacks J.B."/>
            <person name="Durnford D.G."/>
            <person name="Fast N.M."/>
            <person name="Green B.R."/>
            <person name="Grisdale C."/>
            <person name="Hempe F."/>
            <person name="Henrissat B."/>
            <person name="Hoppner M.P."/>
            <person name="Ishida K.-I."/>
            <person name="Kim E."/>
            <person name="Koreny L."/>
            <person name="Kroth P.G."/>
            <person name="Liu Y."/>
            <person name="Malik S.-B."/>
            <person name="Maier U.G."/>
            <person name="McRose D."/>
            <person name="Mock T."/>
            <person name="Neilson J.A."/>
            <person name="Onodera N.T."/>
            <person name="Poole A.M."/>
            <person name="Pritham E.J."/>
            <person name="Richards T.A."/>
            <person name="Rocap G."/>
            <person name="Roy S.W."/>
            <person name="Sarai C."/>
            <person name="Schaack S."/>
            <person name="Shirato S."/>
            <person name="Slamovits C.H."/>
            <person name="Spencer D.F."/>
            <person name="Suzuki S."/>
            <person name="Worden A.Z."/>
            <person name="Zauner S."/>
            <person name="Barry K."/>
            <person name="Bell C."/>
            <person name="Bharti A.K."/>
            <person name="Crow J.A."/>
            <person name="Grimwood J."/>
            <person name="Kramer R."/>
            <person name="Lindquist E."/>
            <person name="Lucas S."/>
            <person name="Salamov A."/>
            <person name="McFadden G.I."/>
            <person name="Lane C.E."/>
            <person name="Keeling P.J."/>
            <person name="Gray M.W."/>
            <person name="Grigoriev I.V."/>
            <person name="Archibald J.M."/>
        </authorList>
    </citation>
    <scope>NUCLEOTIDE SEQUENCE</scope>
    <source>
        <strain evidence="15">CCMP2712</strain>
    </source>
</reference>
<dbReference type="GO" id="GO:0004674">
    <property type="term" value="F:protein serine/threonine kinase activity"/>
    <property type="evidence" value="ECO:0007669"/>
    <property type="project" value="UniProtKB-KW"/>
</dbReference>
<accession>L1JYH0</accession>
<evidence type="ECO:0000256" key="5">
    <source>
        <dbReference type="ARBA" id="ARBA00022989"/>
    </source>
</evidence>
<comment type="catalytic activity">
    <reaction evidence="10">
        <text>L-threonyl-[protein] + ATP = O-phospho-L-threonyl-[protein] + ADP + H(+)</text>
        <dbReference type="Rhea" id="RHEA:46608"/>
        <dbReference type="Rhea" id="RHEA-COMP:11060"/>
        <dbReference type="Rhea" id="RHEA-COMP:11605"/>
        <dbReference type="ChEBI" id="CHEBI:15378"/>
        <dbReference type="ChEBI" id="CHEBI:30013"/>
        <dbReference type="ChEBI" id="CHEBI:30616"/>
        <dbReference type="ChEBI" id="CHEBI:61977"/>
        <dbReference type="ChEBI" id="CHEBI:456216"/>
        <dbReference type="EC" id="2.7.11.1"/>
    </reaction>
</comment>
<dbReference type="Proteomes" id="UP000011087">
    <property type="component" value="Unassembled WGS sequence"/>
</dbReference>
<dbReference type="InterPro" id="IPR049625">
    <property type="entry name" value="Glyco_transf_61_cat"/>
</dbReference>
<dbReference type="GO" id="GO:0016757">
    <property type="term" value="F:glycosyltransferase activity"/>
    <property type="evidence" value="ECO:0007669"/>
    <property type="project" value="InterPro"/>
</dbReference>
<dbReference type="PANTHER" id="PTHR47460">
    <property type="entry name" value="SERINE/THREONINE-PROTEIN KINASE-LIKE PROTEIN ACR4"/>
    <property type="match status" value="1"/>
</dbReference>
<keyword evidence="9" id="KW-0325">Glycoprotein</keyword>
<keyword evidence="3" id="KW-0812">Transmembrane</keyword>
<evidence type="ECO:0000256" key="4">
    <source>
        <dbReference type="ARBA" id="ARBA00022729"/>
    </source>
</evidence>
<sequence>MLVCWPENKVPIVMSYRTEGLLVQTASSDTHLCNRLGTGETKCIMSIGLSAAPSDEGHRSVSSLDGPWTDVPDHMLLLDVCCGDFFTCGVRANDSSAVCWASGFSDMSKPPVVDGGFESISCGPAHVCAIRKTSKEVVCWGDEEGGKAHPPAGPFLEVSCGSSHTCAISTQHDAVCWGSNEGTGELEGVYLGQSDPPLVKLSKIAAGEMHTCGILLGTSEELRDSFLPNVVCWGSDRRLQARPPQLKFKEIFAGNLHSCGVTEVKDVLLCWGENSRNSKYRETQEGPSRHAVKLSLCGGRSEDELEVHDVGFLAIAQSHGNNVVDGRSYLLLHHAVSPQDAPLLLTVATSLVGSWPDVDVNISAAAFRFPAEEMSLLEVTLHVNGSPSLVRVENARGSSFVRLDAVKEHLRPGRNEISVAPWTRRGSFFLPMPCLLPLLLLPHRISIQVLEPRNHSYLYAAECRGAQECDAGGLVVRVRVESESSLSDWGLSLQVQLDGMEVGKERLTGAGKGMEMEVRLNRLHEVGCRHRILSVGLIDEKFRPLLSSGQEIHLWQCQDTGERDVQCIDSEQHDVCCNVHVRFDHLCEDDEEIGVPNSKHFCSPPNRLWLKSLQVVRRSAYHADVSEVPFKSCRSQKQFHHVAGDIKVFGFVLVFAQGSDWYPEIHSKLSTLLRLPLMLALQRLEVHLVGPFADVAEILLQSMIADMSVSAVIDIRRRQEEQVGSFLNSQDQFLNRIHEFCSSRDFGRDSFLFSTTIGTYHLHSRSSFHRAHDWKILTDPIPCIEALQDGADVCADSLLVSPLLALSHHTWWTSPLHVQTLLSPDNALQPELLEWRQDSAGADWLLSRWSTRLVHLVWAASCSCEEEKIPWLEEEEKKLHILSPTMMESTSSMVLDLVVEVDAAVFSEQGRSVGVMLYDKDHASSYFETSLSPSDCRLADHPLRSTCHQVLNLQRLATVQHYNPTRPVVLLLYSQMNGGVSHERWSAKMLFFVRFLEDGDQRSGSPVQEEEGWMARTSMFLRIAGAPSPGRRFSFYNCTSRKVTRYCKFEHVEYVRDALHGRIEVDGGDGAEVSSLPPRLLLVHALQCCPQWHFAVPVEHVRRQAEQQCDLFIAKDAYMFGVLNIMQYGHLLHETFFALFHTILTFSGSDQQNLEESVFDDVILISDVIDADKSLKKFSFLLSTLSNHPWFTFSTLRTAGRRVCFRQLVVGLSDGMNMFATEETVKEDKTSSPIPNYRDVQMLRSRVLKFVETAGRRRKSGGERVVAFVHRSEELTSRRGIFNLDQLVRSVESLNSRVMIIEFEKMSLVEQVEVVQDVDALVGVTGTGLWNALWMRRGAAGIQIFPFGVGYKGGREFENAIRYGPGEYRSIHCHRFFKNNIYTLKDWKYAWSTYYGQDAIVVDAAALEAILVSLRGVDEDEDDQSWEASDQN</sequence>
<dbReference type="GeneID" id="17309927"/>
<keyword evidence="7" id="KW-1015">Disulfide bond</keyword>
<keyword evidence="5" id="KW-1133">Transmembrane helix</keyword>
<comment type="catalytic activity">
    <reaction evidence="11">
        <text>L-seryl-[protein] + ATP = O-phospho-L-seryl-[protein] + ADP + H(+)</text>
        <dbReference type="Rhea" id="RHEA:17989"/>
        <dbReference type="Rhea" id="RHEA-COMP:9863"/>
        <dbReference type="Rhea" id="RHEA-COMP:11604"/>
        <dbReference type="ChEBI" id="CHEBI:15378"/>
        <dbReference type="ChEBI" id="CHEBI:29999"/>
        <dbReference type="ChEBI" id="CHEBI:30616"/>
        <dbReference type="ChEBI" id="CHEBI:83421"/>
        <dbReference type="ChEBI" id="CHEBI:456216"/>
        <dbReference type="EC" id="2.7.11.1"/>
    </reaction>
</comment>
<dbReference type="Gene3D" id="2.130.10.30">
    <property type="entry name" value="Regulator of chromosome condensation 1/beta-lactamase-inhibitor protein II"/>
    <property type="match status" value="1"/>
</dbReference>
<dbReference type="RefSeq" id="XP_005840354.1">
    <property type="nucleotide sequence ID" value="XM_005840297.1"/>
</dbReference>
<dbReference type="Pfam" id="PF13540">
    <property type="entry name" value="RCC1_2"/>
    <property type="match status" value="1"/>
</dbReference>